<reference evidence="6" key="2">
    <citation type="journal article" date="2024" name="Plant">
        <title>Genomic evolution and insights into agronomic trait innovations of Sesamum species.</title>
        <authorList>
            <person name="Miao H."/>
            <person name="Wang L."/>
            <person name="Qu L."/>
            <person name="Liu H."/>
            <person name="Sun Y."/>
            <person name="Le M."/>
            <person name="Wang Q."/>
            <person name="Wei S."/>
            <person name="Zheng Y."/>
            <person name="Lin W."/>
            <person name="Duan Y."/>
            <person name="Cao H."/>
            <person name="Xiong S."/>
            <person name="Wang X."/>
            <person name="Wei L."/>
            <person name="Li C."/>
            <person name="Ma Q."/>
            <person name="Ju M."/>
            <person name="Zhao R."/>
            <person name="Li G."/>
            <person name="Mu C."/>
            <person name="Tian Q."/>
            <person name="Mei H."/>
            <person name="Zhang T."/>
            <person name="Gao T."/>
            <person name="Zhang H."/>
        </authorList>
    </citation>
    <scope>NUCLEOTIDE SEQUENCE</scope>
    <source>
        <strain evidence="6">3651</strain>
    </source>
</reference>
<gene>
    <name evidence="6" type="ORF">Salat_2076000</name>
</gene>
<dbReference type="PANTHER" id="PTHR14577:SF0">
    <property type="entry name" value="NUCLEOLAR PROTEIN 12"/>
    <property type="match status" value="1"/>
</dbReference>
<dbReference type="EMBL" id="JACGWO010000008">
    <property type="protein sequence ID" value="KAK4421255.1"/>
    <property type="molecule type" value="Genomic_DNA"/>
</dbReference>
<sequence>MDEAAAAGDGAPGPLGVRARHIKKRALKNKTLSVSFNEKDLKDFVTGFHKRKKKRRKEALHKQEEAERRKRIEQRKKRKLERDFVMFGGAPPDSGTDAAESDEEHDGDEDEDGEPVASVSGMTTYDNGDVQVTVTTSEIAREEEYPIIRPEVGGPQSVELFEKSKQRAPVPVAKKKQLKKAPRKRSRAKPQSKRDKRKGKKKNKKQ</sequence>
<dbReference type="PANTHER" id="PTHR14577">
    <property type="entry name" value="NUCLEOLAR PROTEIN 12"/>
    <property type="match status" value="1"/>
</dbReference>
<accession>A0AAE1Y050</accession>
<dbReference type="GO" id="GO:0019843">
    <property type="term" value="F:rRNA binding"/>
    <property type="evidence" value="ECO:0007669"/>
    <property type="project" value="TreeGrafter"/>
</dbReference>
<dbReference type="InterPro" id="IPR019186">
    <property type="entry name" value="Nucleolar_protein_12"/>
</dbReference>
<keyword evidence="4" id="KW-0539">Nucleus</keyword>
<name>A0AAE1Y050_9LAMI</name>
<feature type="compositionally biased region" description="Basic residues" evidence="5">
    <location>
        <begin position="48"/>
        <end position="59"/>
    </location>
</feature>
<proteinExistence type="inferred from homology"/>
<keyword evidence="3" id="KW-0175">Coiled coil</keyword>
<evidence type="ECO:0000256" key="4">
    <source>
        <dbReference type="ARBA" id="ARBA00023242"/>
    </source>
</evidence>
<protein>
    <recommendedName>
        <fullName evidence="8">Ribosomal RNA-processing protein 17</fullName>
    </recommendedName>
</protein>
<dbReference type="GO" id="GO:0005730">
    <property type="term" value="C:nucleolus"/>
    <property type="evidence" value="ECO:0007669"/>
    <property type="project" value="UniProtKB-SubCell"/>
</dbReference>
<feature type="region of interest" description="Disordered" evidence="5">
    <location>
        <begin position="47"/>
        <end position="206"/>
    </location>
</feature>
<feature type="compositionally biased region" description="Basic residues" evidence="5">
    <location>
        <begin position="173"/>
        <end position="206"/>
    </location>
</feature>
<comment type="subcellular location">
    <subcellularLocation>
        <location evidence="1">Nucleus</location>
        <location evidence="1">Nucleolus</location>
    </subcellularLocation>
</comment>
<keyword evidence="7" id="KW-1185">Reference proteome</keyword>
<reference evidence="6" key="1">
    <citation type="submission" date="2020-06" db="EMBL/GenBank/DDBJ databases">
        <authorList>
            <person name="Li T."/>
            <person name="Hu X."/>
            <person name="Zhang T."/>
            <person name="Song X."/>
            <person name="Zhang H."/>
            <person name="Dai N."/>
            <person name="Sheng W."/>
            <person name="Hou X."/>
            <person name="Wei L."/>
        </authorList>
    </citation>
    <scope>NUCLEOTIDE SEQUENCE</scope>
    <source>
        <strain evidence="6">3651</strain>
        <tissue evidence="6">Leaf</tissue>
    </source>
</reference>
<dbReference type="AlphaFoldDB" id="A0AAE1Y050"/>
<organism evidence="6 7">
    <name type="scientific">Sesamum alatum</name>
    <dbReference type="NCBI Taxonomy" id="300844"/>
    <lineage>
        <taxon>Eukaryota</taxon>
        <taxon>Viridiplantae</taxon>
        <taxon>Streptophyta</taxon>
        <taxon>Embryophyta</taxon>
        <taxon>Tracheophyta</taxon>
        <taxon>Spermatophyta</taxon>
        <taxon>Magnoliopsida</taxon>
        <taxon>eudicotyledons</taxon>
        <taxon>Gunneridae</taxon>
        <taxon>Pentapetalae</taxon>
        <taxon>asterids</taxon>
        <taxon>lamiids</taxon>
        <taxon>Lamiales</taxon>
        <taxon>Pedaliaceae</taxon>
        <taxon>Sesamum</taxon>
    </lineage>
</organism>
<evidence type="ECO:0008006" key="8">
    <source>
        <dbReference type="Google" id="ProtNLM"/>
    </source>
</evidence>
<evidence type="ECO:0000256" key="3">
    <source>
        <dbReference type="ARBA" id="ARBA00023054"/>
    </source>
</evidence>
<evidence type="ECO:0000256" key="1">
    <source>
        <dbReference type="ARBA" id="ARBA00004604"/>
    </source>
</evidence>
<comment type="similarity">
    <text evidence="2">Belongs to the RRP17 family.</text>
</comment>
<feature type="compositionally biased region" description="Acidic residues" evidence="5">
    <location>
        <begin position="99"/>
        <end position="114"/>
    </location>
</feature>
<evidence type="ECO:0000313" key="7">
    <source>
        <dbReference type="Proteomes" id="UP001293254"/>
    </source>
</evidence>
<evidence type="ECO:0000313" key="6">
    <source>
        <dbReference type="EMBL" id="KAK4421255.1"/>
    </source>
</evidence>
<evidence type="ECO:0000256" key="5">
    <source>
        <dbReference type="SAM" id="MobiDB-lite"/>
    </source>
</evidence>
<feature type="compositionally biased region" description="Basic and acidic residues" evidence="5">
    <location>
        <begin position="60"/>
        <end position="70"/>
    </location>
</feature>
<evidence type="ECO:0000256" key="2">
    <source>
        <dbReference type="ARBA" id="ARBA00007175"/>
    </source>
</evidence>
<dbReference type="Proteomes" id="UP001293254">
    <property type="component" value="Unassembled WGS sequence"/>
</dbReference>
<comment type="caution">
    <text evidence="6">The sequence shown here is derived from an EMBL/GenBank/DDBJ whole genome shotgun (WGS) entry which is preliminary data.</text>
</comment>
<feature type="compositionally biased region" description="Polar residues" evidence="5">
    <location>
        <begin position="120"/>
        <end position="138"/>
    </location>
</feature>
<dbReference type="Pfam" id="PF09805">
    <property type="entry name" value="Nop25"/>
    <property type="match status" value="1"/>
</dbReference>